<accession>A0A7S6WQF5</accession>
<dbReference type="GO" id="GO:0009982">
    <property type="term" value="F:pseudouridine synthase activity"/>
    <property type="evidence" value="ECO:0007669"/>
    <property type="project" value="InterPro"/>
</dbReference>
<dbReference type="InterPro" id="IPR020103">
    <property type="entry name" value="PsdUridine_synth_cat_dom_sf"/>
</dbReference>
<dbReference type="EMBL" id="CP061839">
    <property type="protein sequence ID" value="QOW61209.1"/>
    <property type="molecule type" value="Genomic_DNA"/>
</dbReference>
<reference evidence="5 6" key="1">
    <citation type="submission" date="2020-09" db="EMBL/GenBank/DDBJ databases">
        <title>Characterization of Treponema spp. from bovine digital dermatitis in Korea.</title>
        <authorList>
            <person name="Espiritu H.M."/>
            <person name="Cho Y.I."/>
            <person name="Mamuad L."/>
        </authorList>
    </citation>
    <scope>NUCLEOTIDE SEQUENCE [LARGE SCALE GENOMIC DNA]</scope>
    <source>
        <strain evidence="5 6">KS1</strain>
    </source>
</reference>
<dbReference type="InterPro" id="IPR050188">
    <property type="entry name" value="RluA_PseudoU_synthase"/>
</dbReference>
<dbReference type="CDD" id="cd02869">
    <property type="entry name" value="PseudoU_synth_RluA_like"/>
    <property type="match status" value="1"/>
</dbReference>
<organism evidence="5 6">
    <name type="scientific">Treponema pedis</name>
    <dbReference type="NCBI Taxonomy" id="409322"/>
    <lineage>
        <taxon>Bacteria</taxon>
        <taxon>Pseudomonadati</taxon>
        <taxon>Spirochaetota</taxon>
        <taxon>Spirochaetia</taxon>
        <taxon>Spirochaetales</taxon>
        <taxon>Treponemataceae</taxon>
        <taxon>Treponema</taxon>
    </lineage>
</organism>
<evidence type="ECO:0000256" key="3">
    <source>
        <dbReference type="RuleBase" id="RU362028"/>
    </source>
</evidence>
<dbReference type="Gene3D" id="3.30.2350.10">
    <property type="entry name" value="Pseudouridine synthase"/>
    <property type="match status" value="1"/>
</dbReference>
<dbReference type="PANTHER" id="PTHR21600:SF44">
    <property type="entry name" value="RIBOSOMAL LARGE SUBUNIT PSEUDOURIDINE SYNTHASE D"/>
    <property type="match status" value="1"/>
</dbReference>
<dbReference type="InterPro" id="IPR006145">
    <property type="entry name" value="PsdUridine_synth_RsuA/RluA"/>
</dbReference>
<dbReference type="Proteomes" id="UP000593915">
    <property type="component" value="Chromosome"/>
</dbReference>
<dbReference type="InterPro" id="IPR006225">
    <property type="entry name" value="PsdUridine_synth_RluC/D"/>
</dbReference>
<feature type="domain" description="Pseudouridine synthase RsuA/RluA-like" evidence="4">
    <location>
        <begin position="14"/>
        <end position="168"/>
    </location>
</feature>
<dbReference type="GO" id="GO:0000455">
    <property type="term" value="P:enzyme-directed rRNA pseudouridine synthesis"/>
    <property type="evidence" value="ECO:0007669"/>
    <property type="project" value="TreeGrafter"/>
</dbReference>
<proteinExistence type="inferred from homology"/>
<dbReference type="Pfam" id="PF00849">
    <property type="entry name" value="PseudoU_synth_2"/>
    <property type="match status" value="1"/>
</dbReference>
<dbReference type="EC" id="5.4.99.-" evidence="3"/>
<sequence>MKQKPYSVIYKDDDLLIVNKSAGLAAAADRWDETAPRLDKIICSDIFSNSGTDDKKLYTVHRIDKDTSGLIMYALNSEIHKKLSEKFQNREIEKTYHAVVAGKPPCKNFSCDAKLKIDGDKFHRTVMDNKQGKDSFTEFTVLENLNRFTLIEARPVTGRTHQIRVHLKLSGFPILCDSLYGKNEPVFLSQIKKNWRGDKYEERPLLARLALHAYALKFIHPVTEKIIEVIAEYPKDLKSLVNQLRNF</sequence>
<name>A0A7S6WQF5_9SPIR</name>
<dbReference type="AlphaFoldDB" id="A0A7S6WQF5"/>
<dbReference type="GO" id="GO:0003723">
    <property type="term" value="F:RNA binding"/>
    <property type="evidence" value="ECO:0007669"/>
    <property type="project" value="InterPro"/>
</dbReference>
<dbReference type="NCBIfam" id="TIGR00005">
    <property type="entry name" value="rluA_subfam"/>
    <property type="match status" value="1"/>
</dbReference>
<dbReference type="RefSeq" id="WP_020964982.1">
    <property type="nucleotide sequence ID" value="NZ_CP061839.1"/>
</dbReference>
<evidence type="ECO:0000259" key="4">
    <source>
        <dbReference type="Pfam" id="PF00849"/>
    </source>
</evidence>
<comment type="similarity">
    <text evidence="1 3">Belongs to the pseudouridine synthase RluA family.</text>
</comment>
<evidence type="ECO:0000256" key="1">
    <source>
        <dbReference type="ARBA" id="ARBA00010876"/>
    </source>
</evidence>
<comment type="catalytic activity">
    <reaction evidence="3">
        <text>a uridine in RNA = a pseudouridine in RNA</text>
        <dbReference type="Rhea" id="RHEA:48348"/>
        <dbReference type="Rhea" id="RHEA-COMP:12068"/>
        <dbReference type="Rhea" id="RHEA-COMP:12069"/>
        <dbReference type="ChEBI" id="CHEBI:65314"/>
        <dbReference type="ChEBI" id="CHEBI:65315"/>
    </reaction>
</comment>
<dbReference type="SUPFAM" id="SSF55120">
    <property type="entry name" value="Pseudouridine synthase"/>
    <property type="match status" value="1"/>
</dbReference>
<gene>
    <name evidence="5" type="ORF">IFE08_02080</name>
</gene>
<evidence type="ECO:0000256" key="2">
    <source>
        <dbReference type="PIRSR" id="PIRSR606225-1"/>
    </source>
</evidence>
<dbReference type="GeneID" id="301089800"/>
<dbReference type="GO" id="GO:0140098">
    <property type="term" value="F:catalytic activity, acting on RNA"/>
    <property type="evidence" value="ECO:0007669"/>
    <property type="project" value="UniProtKB-ARBA"/>
</dbReference>
<protein>
    <recommendedName>
        <fullName evidence="3">Pseudouridine synthase</fullName>
        <ecNumber evidence="3">5.4.99.-</ecNumber>
    </recommendedName>
</protein>
<evidence type="ECO:0000313" key="5">
    <source>
        <dbReference type="EMBL" id="QOW61209.1"/>
    </source>
</evidence>
<keyword evidence="3" id="KW-0413">Isomerase</keyword>
<comment type="function">
    <text evidence="3">Responsible for synthesis of pseudouridine from uracil.</text>
</comment>
<dbReference type="PANTHER" id="PTHR21600">
    <property type="entry name" value="MITOCHONDRIAL RNA PSEUDOURIDINE SYNTHASE"/>
    <property type="match status" value="1"/>
</dbReference>
<feature type="active site" evidence="2">
    <location>
        <position position="64"/>
    </location>
</feature>
<evidence type="ECO:0000313" key="6">
    <source>
        <dbReference type="Proteomes" id="UP000593915"/>
    </source>
</evidence>